<reference evidence="3" key="1">
    <citation type="submission" date="2019-12" db="UniProtKB">
        <authorList>
            <consortium name="WormBaseParasite"/>
        </authorList>
    </citation>
    <scope>IDENTIFICATION</scope>
</reference>
<accession>A0A5S6QUK6</accession>
<evidence type="ECO:0000259" key="1">
    <source>
        <dbReference type="PROSITE" id="PS50878"/>
    </source>
</evidence>
<dbReference type="Gene3D" id="3.10.10.10">
    <property type="entry name" value="HIV Type 1 Reverse Transcriptase, subunit A, domain 1"/>
    <property type="match status" value="1"/>
</dbReference>
<dbReference type="InterPro" id="IPR043128">
    <property type="entry name" value="Rev_trsase/Diguanyl_cyclase"/>
</dbReference>
<proteinExistence type="predicted"/>
<evidence type="ECO:0000313" key="2">
    <source>
        <dbReference type="Proteomes" id="UP000046395"/>
    </source>
</evidence>
<name>A0A5S6QUK6_TRIMR</name>
<dbReference type="InterPro" id="IPR000477">
    <property type="entry name" value="RT_dom"/>
</dbReference>
<protein>
    <submittedName>
        <fullName evidence="3">Reverse transcriptase domain-containing protein</fullName>
    </submittedName>
</protein>
<dbReference type="Pfam" id="PF00078">
    <property type="entry name" value="RVT_1"/>
    <property type="match status" value="1"/>
</dbReference>
<organism evidence="2 3">
    <name type="scientific">Trichuris muris</name>
    <name type="common">Mouse whipworm</name>
    <dbReference type="NCBI Taxonomy" id="70415"/>
    <lineage>
        <taxon>Eukaryota</taxon>
        <taxon>Metazoa</taxon>
        <taxon>Ecdysozoa</taxon>
        <taxon>Nematoda</taxon>
        <taxon>Enoplea</taxon>
        <taxon>Dorylaimia</taxon>
        <taxon>Trichinellida</taxon>
        <taxon>Trichuridae</taxon>
        <taxon>Trichuris</taxon>
    </lineage>
</organism>
<dbReference type="Gene3D" id="3.30.70.270">
    <property type="match status" value="2"/>
</dbReference>
<dbReference type="PANTHER" id="PTHR37984:SF12">
    <property type="entry name" value="RIBONUCLEASE H"/>
    <property type="match status" value="1"/>
</dbReference>
<dbReference type="Proteomes" id="UP000046395">
    <property type="component" value="Unassembled WGS sequence"/>
</dbReference>
<dbReference type="AlphaFoldDB" id="A0A5S6QUK6"/>
<dbReference type="PANTHER" id="PTHR37984">
    <property type="entry name" value="PROTEIN CBG26694"/>
    <property type="match status" value="1"/>
</dbReference>
<dbReference type="PROSITE" id="PS50878">
    <property type="entry name" value="RT_POL"/>
    <property type="match status" value="1"/>
</dbReference>
<dbReference type="CDD" id="cd01647">
    <property type="entry name" value="RT_LTR"/>
    <property type="match status" value="1"/>
</dbReference>
<dbReference type="InterPro" id="IPR050951">
    <property type="entry name" value="Retrovirus_Pol_polyprotein"/>
</dbReference>
<keyword evidence="2" id="KW-1185">Reference proteome</keyword>
<dbReference type="SUPFAM" id="SSF56672">
    <property type="entry name" value="DNA/RNA polymerases"/>
    <property type="match status" value="1"/>
</dbReference>
<evidence type="ECO:0000313" key="3">
    <source>
        <dbReference type="WBParaSite" id="TMUE_3000011086.1"/>
    </source>
</evidence>
<dbReference type="InterPro" id="IPR043502">
    <property type="entry name" value="DNA/RNA_pol_sf"/>
</dbReference>
<dbReference type="STRING" id="70415.A0A5S6QUK6"/>
<dbReference type="WBParaSite" id="TMUE_3000011086.1">
    <property type="protein sequence ID" value="TMUE_3000011086.1"/>
    <property type="gene ID" value="WBGene00301145"/>
</dbReference>
<sequence>MVEEIERLVGGVWEPVSDSKRATLIVPVLKRDGTIRLCADYRATVNPAAVTDVYPLLTLDETLTALSRGKYFTKLDLRNAYTQVPVDEAASEVLTVITPCGLFRVKRLPFGLKAAPGMFQRLMMSLMKGLKGVIVLLDDILVIGASEAEHRCRVHSVLLRLKNAGLRLKGEKCFFAALELLFLGHTVSARGIRPTDEKVQAIKNVPVPKNNSELQALLRLLNFYDRFLSNRAYVLEPLYAFLSSMCDEAGTKLQIRPSIRPKNCFLLLLLHV</sequence>
<feature type="domain" description="Reverse transcriptase" evidence="1">
    <location>
        <begin position="1"/>
        <end position="187"/>
    </location>
</feature>